<dbReference type="CDD" id="cd01099">
    <property type="entry name" value="PAN_AP_HGF"/>
    <property type="match status" value="2"/>
</dbReference>
<organism evidence="6 7">
    <name type="scientific">Rhipicephalus sanguineus</name>
    <name type="common">Brown dog tick</name>
    <name type="synonym">Ixodes sanguineus</name>
    <dbReference type="NCBI Taxonomy" id="34632"/>
    <lineage>
        <taxon>Eukaryota</taxon>
        <taxon>Metazoa</taxon>
        <taxon>Ecdysozoa</taxon>
        <taxon>Arthropoda</taxon>
        <taxon>Chelicerata</taxon>
        <taxon>Arachnida</taxon>
        <taxon>Acari</taxon>
        <taxon>Parasitiformes</taxon>
        <taxon>Ixodida</taxon>
        <taxon>Ixodoidea</taxon>
        <taxon>Ixodidae</taxon>
        <taxon>Rhipicephalinae</taxon>
        <taxon>Rhipicephalus</taxon>
        <taxon>Rhipicephalus</taxon>
    </lineage>
</organism>
<comment type="caution">
    <text evidence="6">The sequence shown here is derived from an EMBL/GenBank/DDBJ whole genome shotgun (WGS) entry which is preliminary data.</text>
</comment>
<accession>A0A9D4SN31</accession>
<keyword evidence="3" id="KW-0732">Signal</keyword>
<dbReference type="SMART" id="SM00473">
    <property type="entry name" value="PAN_AP"/>
    <property type="match status" value="2"/>
</dbReference>
<gene>
    <name evidence="6" type="ORF">HPB52_005722</name>
</gene>
<feature type="domain" description="ZP" evidence="5">
    <location>
        <begin position="318"/>
        <end position="561"/>
    </location>
</feature>
<feature type="region of interest" description="Disordered" evidence="1">
    <location>
        <begin position="583"/>
        <end position="616"/>
    </location>
</feature>
<dbReference type="InterPro" id="IPR003609">
    <property type="entry name" value="Pan_app"/>
</dbReference>
<dbReference type="PROSITE" id="PS50948">
    <property type="entry name" value="PAN"/>
    <property type="match status" value="2"/>
</dbReference>
<keyword evidence="7" id="KW-1185">Reference proteome</keyword>
<sequence>MRSRIGGLALTVWTAGVLCLVLKAGAMAVPQARELPTLRDVQFWNKPPVHSRNEQCPQGEDTVTFEKMVAVKPGSRRLSPMFAPREDFRSRGAVTLDCLRRCQASPRCLGVVVNYDHNACFAATALDDEDAYDLGPACDKDWVMERVPDKELRGFDDRVVSGVPSCQRCQELCLHESSFPCRSGEFDGRARECRLSSQDRRSQPSSFGPAQGPHVHYFENLCLPPSSGQASNCDFELHKDVDLRRADQVRSAFSADQCRSLCETSREFTCRSYSFAPAAGVCAMSGDDTVSLGGFALRMTPGVGYYQRPACPEPVQLSCTRESMALTLHTKDPFAGRIYPRDETAGCDIQGRGSRETTLVMGLMDRRCGVSEDDRGRFTSTIVIQQHPVIQQKGDRIVKLFCIFDTGNRTVTNTYKVLVGGVGPASRVPGVVNATAPSPNVRLRITDRAGVDVAGAKLGDELFLRIEMDGDSVFGLFARNLVATSGQNDDSIVLIDSSGCPTDRNIFPALEKLPGDKTRTLQSRFEAFKFADDVVVRFQVTVQFCLHECAPATCATGGARSFGKRRRRRRMYFQPLGLQRRMSRRSAVATTRASPTSGAAASNATPPAAASSARAGGVKKHILPTMPLPEYPLQREIIVQGIGGGATDSGVFSSRDRTSRSDSRMVCATPSVLTAAVVAAFLVQLALIAACLSCVALARRAARSAGDTWTTTKTTRRLRRRRRRRRPVERRHCGRHRHAVSGRRPSDDLRSSRPTVDVGTSERGHLEYHLGCCEEHWHGECQVPGARKEWRSAG</sequence>
<dbReference type="PANTHER" id="PTHR47327">
    <property type="entry name" value="FI18240P1-RELATED"/>
    <property type="match status" value="1"/>
</dbReference>
<dbReference type="InterPro" id="IPR056953">
    <property type="entry name" value="CUT_N"/>
</dbReference>
<dbReference type="Gene3D" id="3.50.4.10">
    <property type="entry name" value="Hepatocyte Growth Factor"/>
    <property type="match status" value="2"/>
</dbReference>
<dbReference type="AlphaFoldDB" id="A0A9D4SN31"/>
<feature type="region of interest" description="Disordered" evidence="1">
    <location>
        <begin position="705"/>
        <end position="761"/>
    </location>
</feature>
<dbReference type="PROSITE" id="PS51034">
    <property type="entry name" value="ZP_2"/>
    <property type="match status" value="1"/>
</dbReference>
<feature type="domain" description="Apple" evidence="4">
    <location>
        <begin position="233"/>
        <end position="311"/>
    </location>
</feature>
<keyword evidence="2" id="KW-1133">Transmembrane helix</keyword>
<dbReference type="VEuPathDB" id="VectorBase:RSAN_051825"/>
<keyword evidence="2" id="KW-0812">Transmembrane</keyword>
<evidence type="ECO:0000313" key="7">
    <source>
        <dbReference type="Proteomes" id="UP000821837"/>
    </source>
</evidence>
<dbReference type="Pfam" id="PF00024">
    <property type="entry name" value="PAN_1"/>
    <property type="match status" value="2"/>
</dbReference>
<reference evidence="6" key="1">
    <citation type="journal article" date="2020" name="Cell">
        <title>Large-Scale Comparative Analyses of Tick Genomes Elucidate Their Genetic Diversity and Vector Capacities.</title>
        <authorList>
            <consortium name="Tick Genome and Microbiome Consortium (TIGMIC)"/>
            <person name="Jia N."/>
            <person name="Wang J."/>
            <person name="Shi W."/>
            <person name="Du L."/>
            <person name="Sun Y."/>
            <person name="Zhan W."/>
            <person name="Jiang J.F."/>
            <person name="Wang Q."/>
            <person name="Zhang B."/>
            <person name="Ji P."/>
            <person name="Bell-Sakyi L."/>
            <person name="Cui X.M."/>
            <person name="Yuan T.T."/>
            <person name="Jiang B.G."/>
            <person name="Yang W.F."/>
            <person name="Lam T.T."/>
            <person name="Chang Q.C."/>
            <person name="Ding S.J."/>
            <person name="Wang X.J."/>
            <person name="Zhu J.G."/>
            <person name="Ruan X.D."/>
            <person name="Zhao L."/>
            <person name="Wei J.T."/>
            <person name="Ye R.Z."/>
            <person name="Que T.C."/>
            <person name="Du C.H."/>
            <person name="Zhou Y.H."/>
            <person name="Cheng J.X."/>
            <person name="Dai P.F."/>
            <person name="Guo W.B."/>
            <person name="Han X.H."/>
            <person name="Huang E.J."/>
            <person name="Li L.F."/>
            <person name="Wei W."/>
            <person name="Gao Y.C."/>
            <person name="Liu J.Z."/>
            <person name="Shao H.Z."/>
            <person name="Wang X."/>
            <person name="Wang C.C."/>
            <person name="Yang T.C."/>
            <person name="Huo Q.B."/>
            <person name="Li W."/>
            <person name="Chen H.Y."/>
            <person name="Chen S.E."/>
            <person name="Zhou L.G."/>
            <person name="Ni X.B."/>
            <person name="Tian J.H."/>
            <person name="Sheng Y."/>
            <person name="Liu T."/>
            <person name="Pan Y.S."/>
            <person name="Xia L.Y."/>
            <person name="Li J."/>
            <person name="Zhao F."/>
            <person name="Cao W.C."/>
        </authorList>
    </citation>
    <scope>NUCLEOTIDE SEQUENCE</scope>
    <source>
        <strain evidence="6">Rsan-2018</strain>
    </source>
</reference>
<feature type="signal peptide" evidence="3">
    <location>
        <begin position="1"/>
        <end position="28"/>
    </location>
</feature>
<evidence type="ECO:0000259" key="4">
    <source>
        <dbReference type="PROSITE" id="PS50948"/>
    </source>
</evidence>
<feature type="compositionally biased region" description="Low complexity" evidence="1">
    <location>
        <begin position="593"/>
        <end position="616"/>
    </location>
</feature>
<evidence type="ECO:0000259" key="5">
    <source>
        <dbReference type="PROSITE" id="PS51034"/>
    </source>
</evidence>
<feature type="chain" id="PRO_5039330551" description="ZP domain-containing protein" evidence="3">
    <location>
        <begin position="29"/>
        <end position="794"/>
    </location>
</feature>
<dbReference type="Pfam" id="PF25057">
    <property type="entry name" value="CUT_N"/>
    <property type="match status" value="1"/>
</dbReference>
<proteinExistence type="predicted"/>
<evidence type="ECO:0000256" key="3">
    <source>
        <dbReference type="SAM" id="SignalP"/>
    </source>
</evidence>
<protein>
    <recommendedName>
        <fullName evidence="8">ZP domain-containing protein</fullName>
    </recommendedName>
</protein>
<evidence type="ECO:0008006" key="8">
    <source>
        <dbReference type="Google" id="ProtNLM"/>
    </source>
</evidence>
<dbReference type="GO" id="GO:0009653">
    <property type="term" value="P:anatomical structure morphogenesis"/>
    <property type="evidence" value="ECO:0007669"/>
    <property type="project" value="TreeGrafter"/>
</dbReference>
<name>A0A9D4SN31_RHISA</name>
<evidence type="ECO:0000313" key="6">
    <source>
        <dbReference type="EMBL" id="KAH7935297.1"/>
    </source>
</evidence>
<dbReference type="InterPro" id="IPR052774">
    <property type="entry name" value="Celegans_DevNeuronal_Protein"/>
</dbReference>
<reference evidence="6" key="2">
    <citation type="submission" date="2021-09" db="EMBL/GenBank/DDBJ databases">
        <authorList>
            <person name="Jia N."/>
            <person name="Wang J."/>
            <person name="Shi W."/>
            <person name="Du L."/>
            <person name="Sun Y."/>
            <person name="Zhan W."/>
            <person name="Jiang J."/>
            <person name="Wang Q."/>
            <person name="Zhang B."/>
            <person name="Ji P."/>
            <person name="Sakyi L.B."/>
            <person name="Cui X."/>
            <person name="Yuan T."/>
            <person name="Jiang B."/>
            <person name="Yang W."/>
            <person name="Lam T.T.-Y."/>
            <person name="Chang Q."/>
            <person name="Ding S."/>
            <person name="Wang X."/>
            <person name="Zhu J."/>
            <person name="Ruan X."/>
            <person name="Zhao L."/>
            <person name="Wei J."/>
            <person name="Que T."/>
            <person name="Du C."/>
            <person name="Cheng J."/>
            <person name="Dai P."/>
            <person name="Han X."/>
            <person name="Huang E."/>
            <person name="Gao Y."/>
            <person name="Liu J."/>
            <person name="Shao H."/>
            <person name="Ye R."/>
            <person name="Li L."/>
            <person name="Wei W."/>
            <person name="Wang X."/>
            <person name="Wang C."/>
            <person name="Huo Q."/>
            <person name="Li W."/>
            <person name="Guo W."/>
            <person name="Chen H."/>
            <person name="Chen S."/>
            <person name="Zhou L."/>
            <person name="Zhou L."/>
            <person name="Ni X."/>
            <person name="Tian J."/>
            <person name="Zhou Y."/>
            <person name="Sheng Y."/>
            <person name="Liu T."/>
            <person name="Pan Y."/>
            <person name="Xia L."/>
            <person name="Li J."/>
            <person name="Zhao F."/>
            <person name="Cao W."/>
        </authorList>
    </citation>
    <scope>NUCLEOTIDE SEQUENCE</scope>
    <source>
        <strain evidence="6">Rsan-2018</strain>
        <tissue evidence="6">Larvae</tissue>
    </source>
</reference>
<dbReference type="SUPFAM" id="SSF57414">
    <property type="entry name" value="Hairpin loop containing domain-like"/>
    <property type="match status" value="2"/>
</dbReference>
<evidence type="ECO:0000256" key="1">
    <source>
        <dbReference type="SAM" id="MobiDB-lite"/>
    </source>
</evidence>
<feature type="compositionally biased region" description="Basic residues" evidence="1">
    <location>
        <begin position="714"/>
        <end position="741"/>
    </location>
</feature>
<dbReference type="Proteomes" id="UP000821837">
    <property type="component" value="Unassembled WGS sequence"/>
</dbReference>
<dbReference type="SMART" id="SM00241">
    <property type="entry name" value="ZP"/>
    <property type="match status" value="1"/>
</dbReference>
<feature type="domain" description="Apple" evidence="4">
    <location>
        <begin position="138"/>
        <end position="222"/>
    </location>
</feature>
<dbReference type="EMBL" id="JABSTV010001255">
    <property type="protein sequence ID" value="KAH7935297.1"/>
    <property type="molecule type" value="Genomic_DNA"/>
</dbReference>
<keyword evidence="2" id="KW-0472">Membrane</keyword>
<dbReference type="PANTHER" id="PTHR47327:SF1">
    <property type="entry name" value="RE15579P"/>
    <property type="match status" value="1"/>
</dbReference>
<dbReference type="InterPro" id="IPR001507">
    <property type="entry name" value="ZP_dom"/>
</dbReference>
<feature type="transmembrane region" description="Helical" evidence="2">
    <location>
        <begin position="672"/>
        <end position="698"/>
    </location>
</feature>
<evidence type="ECO:0000256" key="2">
    <source>
        <dbReference type="SAM" id="Phobius"/>
    </source>
</evidence>